<dbReference type="Gene3D" id="1.20.1250.20">
    <property type="entry name" value="MFS general substrate transporter like domains"/>
    <property type="match status" value="1"/>
</dbReference>
<comment type="caution">
    <text evidence="9">The sequence shown here is derived from an EMBL/GenBank/DDBJ whole genome shotgun (WGS) entry which is preliminary data.</text>
</comment>
<organism evidence="9 10">
    <name type="scientific">Candidatus Nitrosocosmicus arcticus</name>
    <dbReference type="NCBI Taxonomy" id="2035267"/>
    <lineage>
        <taxon>Archaea</taxon>
        <taxon>Nitrososphaerota</taxon>
        <taxon>Nitrososphaeria</taxon>
        <taxon>Nitrososphaerales</taxon>
        <taxon>Nitrososphaeraceae</taxon>
        <taxon>Candidatus Nitrosocosmicus</taxon>
    </lineage>
</organism>
<dbReference type="GO" id="GO:0005886">
    <property type="term" value="C:plasma membrane"/>
    <property type="evidence" value="ECO:0007669"/>
    <property type="project" value="UniProtKB-SubCell"/>
</dbReference>
<evidence type="ECO:0000313" key="9">
    <source>
        <dbReference type="EMBL" id="TVP40745.1"/>
    </source>
</evidence>
<evidence type="ECO:0000256" key="3">
    <source>
        <dbReference type="ARBA" id="ARBA00022475"/>
    </source>
</evidence>
<keyword evidence="3" id="KW-1003">Cell membrane</keyword>
<feature type="transmembrane region" description="Helical" evidence="7">
    <location>
        <begin position="159"/>
        <end position="178"/>
    </location>
</feature>
<evidence type="ECO:0000256" key="7">
    <source>
        <dbReference type="SAM" id="Phobius"/>
    </source>
</evidence>
<dbReference type="PROSITE" id="PS50850">
    <property type="entry name" value="MFS"/>
    <property type="match status" value="1"/>
</dbReference>
<feature type="transmembrane region" description="Helical" evidence="7">
    <location>
        <begin position="222"/>
        <end position="239"/>
    </location>
</feature>
<dbReference type="RefSeq" id="WP_144730265.1">
    <property type="nucleotide sequence ID" value="NZ_ML675582.1"/>
</dbReference>
<evidence type="ECO:0000256" key="2">
    <source>
        <dbReference type="ARBA" id="ARBA00022448"/>
    </source>
</evidence>
<feature type="transmembrane region" description="Helical" evidence="7">
    <location>
        <begin position="131"/>
        <end position="153"/>
    </location>
</feature>
<evidence type="ECO:0000256" key="1">
    <source>
        <dbReference type="ARBA" id="ARBA00004651"/>
    </source>
</evidence>
<dbReference type="Gene3D" id="1.20.1720.10">
    <property type="entry name" value="Multidrug resistance protein D"/>
    <property type="match status" value="1"/>
</dbReference>
<proteinExistence type="predicted"/>
<sequence>MNYKWLALSNTTIGTLMASLDRNIVIIALPSIANELHTSLITLVWIAIGYWVVTASMLLTFGRLADMFGRVKMYNLGFALFTFGSGLCCVSQTGEQLIVFRIIQALGAAFIFSNSSAILSDSFPESERGKALGINQISIVVGSVMGLVIGGALTSYFGWRSIFWINIPIGIFATVWAFSKLKELGTIKKEKIDWIGNLLFIGGIVTLLIGITFGSFHLLNTFEIILCILAGISLLVLFYKNEKKVSFPMIDLTLFRIRLFTSSNIAIFFNSLARGAFTFVMVFYLQGPTMLLNPLDSGIYLIPVSLALAIFAPITGWFYDKYRSQIFSQAGMIVSATGFVLLASMGSRISYVDAILPLALIGAGMGIFTSPNRATIMNSVPPNRRGVATGISTTLVMTGSAFSIGLVFLIFSALLPSESIGDIFSGSTISTSYDSIQFSDSNLDRFILSIHIIFMVSALLMISSVLIQYKMN</sequence>
<dbReference type="InterPro" id="IPR020846">
    <property type="entry name" value="MFS_dom"/>
</dbReference>
<dbReference type="EMBL" id="VOAH01000006">
    <property type="protein sequence ID" value="TVP40745.1"/>
    <property type="molecule type" value="Genomic_DNA"/>
</dbReference>
<dbReference type="Pfam" id="PF07690">
    <property type="entry name" value="MFS_1"/>
    <property type="match status" value="1"/>
</dbReference>
<dbReference type="CDD" id="cd17321">
    <property type="entry name" value="MFS_MMR_MDR_like"/>
    <property type="match status" value="1"/>
</dbReference>
<keyword evidence="6 7" id="KW-0472">Membrane</keyword>
<dbReference type="PANTHER" id="PTHR42718">
    <property type="entry name" value="MAJOR FACILITATOR SUPERFAMILY MULTIDRUG TRANSPORTER MFSC"/>
    <property type="match status" value="1"/>
</dbReference>
<protein>
    <submittedName>
        <fullName evidence="9">MFS family permease</fullName>
    </submittedName>
</protein>
<name>A0A557SVW3_9ARCH</name>
<accession>A0A557SVW3</accession>
<dbReference type="OrthoDB" id="117970at2157"/>
<dbReference type="AlphaFoldDB" id="A0A557SVW3"/>
<dbReference type="PANTHER" id="PTHR42718:SF46">
    <property type="entry name" value="BLR6921 PROTEIN"/>
    <property type="match status" value="1"/>
</dbReference>
<keyword evidence="2" id="KW-0813">Transport</keyword>
<dbReference type="SUPFAM" id="SSF103473">
    <property type="entry name" value="MFS general substrate transporter"/>
    <property type="match status" value="1"/>
</dbReference>
<dbReference type="InterPro" id="IPR036259">
    <property type="entry name" value="MFS_trans_sf"/>
</dbReference>
<feature type="transmembrane region" description="Helical" evidence="7">
    <location>
        <begin position="198"/>
        <end position="216"/>
    </location>
</feature>
<evidence type="ECO:0000259" key="8">
    <source>
        <dbReference type="PROSITE" id="PS50850"/>
    </source>
</evidence>
<feature type="transmembrane region" description="Helical" evidence="7">
    <location>
        <begin position="40"/>
        <end position="61"/>
    </location>
</feature>
<keyword evidence="5 7" id="KW-1133">Transmembrane helix</keyword>
<dbReference type="GO" id="GO:0022857">
    <property type="term" value="F:transmembrane transporter activity"/>
    <property type="evidence" value="ECO:0007669"/>
    <property type="project" value="InterPro"/>
</dbReference>
<dbReference type="InterPro" id="IPR011701">
    <property type="entry name" value="MFS"/>
</dbReference>
<evidence type="ECO:0000256" key="4">
    <source>
        <dbReference type="ARBA" id="ARBA00022692"/>
    </source>
</evidence>
<dbReference type="Proteomes" id="UP000315289">
    <property type="component" value="Unassembled WGS sequence"/>
</dbReference>
<reference evidence="9 10" key="1">
    <citation type="journal article" date="2019" name="Front. Microbiol.">
        <title>Ammonia Oxidation by the Arctic Terrestrial Thaumarchaeote Candidatus Nitrosocosmicus arcticus Is Stimulated by Increasing Temperatures.</title>
        <authorList>
            <person name="Alves R.J.E."/>
            <person name="Kerou M."/>
            <person name="Zappe A."/>
            <person name="Bittner R."/>
            <person name="Abby S.S."/>
            <person name="Schmidt H.A."/>
            <person name="Pfeifer K."/>
            <person name="Schleper C."/>
        </authorList>
    </citation>
    <scope>NUCLEOTIDE SEQUENCE [LARGE SCALE GENOMIC DNA]</scope>
    <source>
        <strain evidence="9 10">Kfb</strain>
    </source>
</reference>
<feature type="transmembrane region" description="Helical" evidence="7">
    <location>
        <begin position="259"/>
        <end position="285"/>
    </location>
</feature>
<feature type="transmembrane region" description="Helical" evidence="7">
    <location>
        <begin position="99"/>
        <end position="119"/>
    </location>
</feature>
<feature type="transmembrane region" description="Helical" evidence="7">
    <location>
        <begin position="446"/>
        <end position="467"/>
    </location>
</feature>
<evidence type="ECO:0000313" key="10">
    <source>
        <dbReference type="Proteomes" id="UP000315289"/>
    </source>
</evidence>
<feature type="transmembrane region" description="Helical" evidence="7">
    <location>
        <begin position="297"/>
        <end position="319"/>
    </location>
</feature>
<comment type="subcellular location">
    <subcellularLocation>
        <location evidence="1">Cell membrane</location>
        <topology evidence="1">Multi-pass membrane protein</topology>
    </subcellularLocation>
</comment>
<keyword evidence="10" id="KW-1185">Reference proteome</keyword>
<feature type="domain" description="Major facilitator superfamily (MFS) profile" evidence="8">
    <location>
        <begin position="7"/>
        <end position="472"/>
    </location>
</feature>
<feature type="transmembrane region" description="Helical" evidence="7">
    <location>
        <begin position="73"/>
        <end position="93"/>
    </location>
</feature>
<feature type="transmembrane region" description="Helical" evidence="7">
    <location>
        <begin position="326"/>
        <end position="345"/>
    </location>
</feature>
<evidence type="ECO:0000256" key="5">
    <source>
        <dbReference type="ARBA" id="ARBA00022989"/>
    </source>
</evidence>
<evidence type="ECO:0000256" key="6">
    <source>
        <dbReference type="ARBA" id="ARBA00023136"/>
    </source>
</evidence>
<feature type="transmembrane region" description="Helical" evidence="7">
    <location>
        <begin position="351"/>
        <end position="370"/>
    </location>
</feature>
<keyword evidence="4 7" id="KW-0812">Transmembrane</keyword>
<gene>
    <name evidence="9" type="ORF">NARC_60132</name>
</gene>
<feature type="transmembrane region" description="Helical" evidence="7">
    <location>
        <begin position="391"/>
        <end position="415"/>
    </location>
</feature>